<dbReference type="InParanoid" id="A0A1B7NBK5"/>
<evidence type="ECO:0000313" key="2">
    <source>
        <dbReference type="Proteomes" id="UP000092154"/>
    </source>
</evidence>
<proteinExistence type="predicted"/>
<keyword evidence="2" id="KW-1185">Reference proteome</keyword>
<organism evidence="1 2">
    <name type="scientific">Rhizopogon vinicolor AM-OR11-026</name>
    <dbReference type="NCBI Taxonomy" id="1314800"/>
    <lineage>
        <taxon>Eukaryota</taxon>
        <taxon>Fungi</taxon>
        <taxon>Dikarya</taxon>
        <taxon>Basidiomycota</taxon>
        <taxon>Agaricomycotina</taxon>
        <taxon>Agaricomycetes</taxon>
        <taxon>Agaricomycetidae</taxon>
        <taxon>Boletales</taxon>
        <taxon>Suillineae</taxon>
        <taxon>Rhizopogonaceae</taxon>
        <taxon>Rhizopogon</taxon>
    </lineage>
</organism>
<sequence length="81" mass="9597">MCNLETEGTKYGCGHYKVTRKIRKLDCHSQYCIHSMYHPHNCPDCHCEQYFGPDARETITLRTPKYCASCEYWFQQGAQQR</sequence>
<reference evidence="1 2" key="1">
    <citation type="submission" date="2016-06" db="EMBL/GenBank/DDBJ databases">
        <title>Comparative genomics of the ectomycorrhizal sister species Rhizopogon vinicolor and Rhizopogon vesiculosus (Basidiomycota: Boletales) reveals a divergence of the mating type B locus.</title>
        <authorList>
            <consortium name="DOE Joint Genome Institute"/>
            <person name="Mujic A.B."/>
            <person name="Kuo A."/>
            <person name="Tritt A."/>
            <person name="Lipzen A."/>
            <person name="Chen C."/>
            <person name="Johnson J."/>
            <person name="Sharma A."/>
            <person name="Barry K."/>
            <person name="Grigoriev I.V."/>
            <person name="Spatafora J.W."/>
        </authorList>
    </citation>
    <scope>NUCLEOTIDE SEQUENCE [LARGE SCALE GENOMIC DNA]</scope>
    <source>
        <strain evidence="1 2">AM-OR11-026</strain>
    </source>
</reference>
<accession>A0A1B7NBK5</accession>
<protein>
    <submittedName>
        <fullName evidence="1">Uncharacterized protein</fullName>
    </submittedName>
</protein>
<dbReference type="OrthoDB" id="2840428at2759"/>
<name>A0A1B7NBK5_9AGAM</name>
<evidence type="ECO:0000313" key="1">
    <source>
        <dbReference type="EMBL" id="OAX42261.1"/>
    </source>
</evidence>
<dbReference type="Proteomes" id="UP000092154">
    <property type="component" value="Unassembled WGS sequence"/>
</dbReference>
<gene>
    <name evidence="1" type="ORF">K503DRAFT_710915</name>
</gene>
<dbReference type="AlphaFoldDB" id="A0A1B7NBK5"/>
<dbReference type="EMBL" id="KV448160">
    <property type="protein sequence ID" value="OAX42261.1"/>
    <property type="molecule type" value="Genomic_DNA"/>
</dbReference>